<name>A0ABY9THN9_9GAMM</name>
<protein>
    <submittedName>
        <fullName evidence="6">MAPEG family protein</fullName>
    </submittedName>
</protein>
<evidence type="ECO:0000256" key="5">
    <source>
        <dbReference type="SAM" id="Phobius"/>
    </source>
</evidence>
<reference evidence="7" key="1">
    <citation type="submission" date="2023-09" db="EMBL/GenBank/DDBJ databases">
        <authorList>
            <person name="Li S."/>
            <person name="Li X."/>
            <person name="Zhang C."/>
            <person name="Zhao Z."/>
        </authorList>
    </citation>
    <scope>NUCLEOTIDE SEQUENCE [LARGE SCALE GENOMIC DNA]</scope>
    <source>
        <strain evidence="7">SQ345</strain>
    </source>
</reference>
<keyword evidence="7" id="KW-1185">Reference proteome</keyword>
<dbReference type="InterPro" id="IPR050997">
    <property type="entry name" value="MAPEG"/>
</dbReference>
<organism evidence="6 7">
    <name type="scientific">Thalassotalea nanhaiensis</name>
    <dbReference type="NCBI Taxonomy" id="3065648"/>
    <lineage>
        <taxon>Bacteria</taxon>
        <taxon>Pseudomonadati</taxon>
        <taxon>Pseudomonadota</taxon>
        <taxon>Gammaproteobacteria</taxon>
        <taxon>Alteromonadales</taxon>
        <taxon>Colwelliaceae</taxon>
        <taxon>Thalassotalea</taxon>
    </lineage>
</organism>
<dbReference type="InterPro" id="IPR001129">
    <property type="entry name" value="Membr-assoc_MAPEG"/>
</dbReference>
<keyword evidence="2 5" id="KW-0812">Transmembrane</keyword>
<dbReference type="Proteomes" id="UP001248581">
    <property type="component" value="Chromosome"/>
</dbReference>
<sequence>MELTILIILFALLQFTFFTMRTGFTRDKYGVSAPKVVGNETWERIYRVQQNTMEQLVVFIPAIIIFSMHVSDKWVVIPGVAFLLGRQIYSHLYVKNPEKRALGMVLSIFSNVALVLGSLSMLIIDLFA</sequence>
<evidence type="ECO:0000256" key="1">
    <source>
        <dbReference type="ARBA" id="ARBA00004141"/>
    </source>
</evidence>
<dbReference type="Pfam" id="PF01124">
    <property type="entry name" value="MAPEG"/>
    <property type="match status" value="1"/>
</dbReference>
<dbReference type="PANTHER" id="PTHR10250">
    <property type="entry name" value="MICROSOMAL GLUTATHIONE S-TRANSFERASE"/>
    <property type="match status" value="1"/>
</dbReference>
<dbReference type="RefSeq" id="WP_348387418.1">
    <property type="nucleotide sequence ID" value="NZ_CP134146.1"/>
</dbReference>
<gene>
    <name evidence="6" type="ORF">RI845_17305</name>
</gene>
<keyword evidence="3 5" id="KW-1133">Transmembrane helix</keyword>
<dbReference type="Gene3D" id="1.20.120.550">
    <property type="entry name" value="Membrane associated eicosanoid/glutathione metabolism-like domain"/>
    <property type="match status" value="1"/>
</dbReference>
<evidence type="ECO:0000256" key="2">
    <source>
        <dbReference type="ARBA" id="ARBA00022692"/>
    </source>
</evidence>
<comment type="subcellular location">
    <subcellularLocation>
        <location evidence="1">Membrane</location>
        <topology evidence="1">Multi-pass membrane protein</topology>
    </subcellularLocation>
</comment>
<dbReference type="SUPFAM" id="SSF161084">
    <property type="entry name" value="MAPEG domain-like"/>
    <property type="match status" value="1"/>
</dbReference>
<dbReference type="EMBL" id="CP134146">
    <property type="protein sequence ID" value="WNC68262.1"/>
    <property type="molecule type" value="Genomic_DNA"/>
</dbReference>
<feature type="transmembrane region" description="Helical" evidence="5">
    <location>
        <begin position="105"/>
        <end position="124"/>
    </location>
</feature>
<evidence type="ECO:0000313" key="6">
    <source>
        <dbReference type="EMBL" id="WNC68262.1"/>
    </source>
</evidence>
<dbReference type="PANTHER" id="PTHR10250:SF15">
    <property type="entry name" value="MICROSOMAL GLUTATHIONE S-TRANSFERASE-RELATED"/>
    <property type="match status" value="1"/>
</dbReference>
<proteinExistence type="predicted"/>
<keyword evidence="4 5" id="KW-0472">Membrane</keyword>
<evidence type="ECO:0000256" key="4">
    <source>
        <dbReference type="ARBA" id="ARBA00023136"/>
    </source>
</evidence>
<evidence type="ECO:0000256" key="3">
    <source>
        <dbReference type="ARBA" id="ARBA00022989"/>
    </source>
</evidence>
<feature type="transmembrane region" description="Helical" evidence="5">
    <location>
        <begin position="56"/>
        <end position="84"/>
    </location>
</feature>
<dbReference type="InterPro" id="IPR023352">
    <property type="entry name" value="MAPEG-like_dom_sf"/>
</dbReference>
<evidence type="ECO:0000313" key="7">
    <source>
        <dbReference type="Proteomes" id="UP001248581"/>
    </source>
</evidence>
<accession>A0ABY9THN9</accession>